<dbReference type="KEGG" id="dfg:B0537_15595"/>
<feature type="domain" description="UDP-glucose/GDP-mannose dehydrogenase C-terminal" evidence="4">
    <location>
        <begin position="342"/>
        <end position="440"/>
    </location>
</feature>
<reference evidence="5 6" key="1">
    <citation type="journal article" date="2016" name="Int. J. Syst. Evol. Microbiol.">
        <title>Desulfotomaculum ferrireducens sp. nov., a moderately thermophilic sulfate-reducing and dissimilatory Fe(III)-reducing bacterium isolated from compost.</title>
        <authorList>
            <person name="Yang G."/>
            <person name="Guo J."/>
            <person name="Zhuang L."/>
            <person name="Yuan Y."/>
            <person name="Zhou S."/>
        </authorList>
    </citation>
    <scope>NUCLEOTIDE SEQUENCE [LARGE SCALE GENOMIC DNA]</scope>
    <source>
        <strain evidence="5 6">GSS09</strain>
    </source>
</reference>
<dbReference type="RefSeq" id="WP_077715394.1">
    <property type="nucleotide sequence ID" value="NZ_CP019698.1"/>
</dbReference>
<dbReference type="SUPFAM" id="SSF51735">
    <property type="entry name" value="NAD(P)-binding Rossmann-fold domains"/>
    <property type="match status" value="1"/>
</dbReference>
<dbReference type="AlphaFoldDB" id="A0A1S6J008"/>
<dbReference type="InterPro" id="IPR028359">
    <property type="entry name" value="UDP_ManNAc/GlcNAc_DH"/>
</dbReference>
<evidence type="ECO:0000259" key="4">
    <source>
        <dbReference type="SMART" id="SM00984"/>
    </source>
</evidence>
<dbReference type="EMBL" id="CP019698">
    <property type="protein sequence ID" value="AQS60363.1"/>
    <property type="molecule type" value="Genomic_DNA"/>
</dbReference>
<dbReference type="PIRSF" id="PIRSF500136">
    <property type="entry name" value="UDP_ManNAc_DH"/>
    <property type="match status" value="1"/>
</dbReference>
<dbReference type="SMART" id="SM00984">
    <property type="entry name" value="UDPG_MGDP_dh_C"/>
    <property type="match status" value="1"/>
</dbReference>
<dbReference type="Proteomes" id="UP000189464">
    <property type="component" value="Chromosome"/>
</dbReference>
<dbReference type="NCBIfam" id="TIGR03026">
    <property type="entry name" value="NDP-sugDHase"/>
    <property type="match status" value="1"/>
</dbReference>
<evidence type="ECO:0000313" key="6">
    <source>
        <dbReference type="Proteomes" id="UP000189464"/>
    </source>
</evidence>
<dbReference type="InterPro" id="IPR008927">
    <property type="entry name" value="6-PGluconate_DH-like_C_sf"/>
</dbReference>
<dbReference type="SUPFAM" id="SSF48179">
    <property type="entry name" value="6-phosphogluconate dehydrogenase C-terminal domain-like"/>
    <property type="match status" value="1"/>
</dbReference>
<dbReference type="Pfam" id="PF00984">
    <property type="entry name" value="UDPG_MGDP_dh"/>
    <property type="match status" value="1"/>
</dbReference>
<dbReference type="Pfam" id="PF03721">
    <property type="entry name" value="UDPG_MGDP_dh_N"/>
    <property type="match status" value="1"/>
</dbReference>
<dbReference type="InterPro" id="IPR036291">
    <property type="entry name" value="NAD(P)-bd_dom_sf"/>
</dbReference>
<dbReference type="PIRSF" id="PIRSF000124">
    <property type="entry name" value="UDPglc_GDPman_dh"/>
    <property type="match status" value="1"/>
</dbReference>
<dbReference type="InterPro" id="IPR014027">
    <property type="entry name" value="UDP-Glc/GDP-Man_DH_C"/>
</dbReference>
<dbReference type="SUPFAM" id="SSF52413">
    <property type="entry name" value="UDP-glucose/GDP-mannose dehydrogenase C-terminal domain"/>
    <property type="match status" value="1"/>
</dbReference>
<evidence type="ECO:0000256" key="2">
    <source>
        <dbReference type="ARBA" id="ARBA00023027"/>
    </source>
</evidence>
<dbReference type="Pfam" id="PF03720">
    <property type="entry name" value="UDPG_MGDP_dh_C"/>
    <property type="match status" value="1"/>
</dbReference>
<dbReference type="GO" id="GO:0016628">
    <property type="term" value="F:oxidoreductase activity, acting on the CH-CH group of donors, NAD or NADP as acceptor"/>
    <property type="evidence" value="ECO:0007669"/>
    <property type="project" value="InterPro"/>
</dbReference>
<dbReference type="Gene3D" id="3.40.50.720">
    <property type="entry name" value="NAD(P)-binding Rossmann-like Domain"/>
    <property type="match status" value="2"/>
</dbReference>
<dbReference type="PANTHER" id="PTHR43491:SF1">
    <property type="entry name" value="UDP-N-ACETYL-D-MANNOSAMINE DEHYDROGENASE"/>
    <property type="match status" value="1"/>
</dbReference>
<accession>A0A1S6J008</accession>
<comment type="similarity">
    <text evidence="3">Belongs to the UDP-glucose/GDP-mannose dehydrogenase family.</text>
</comment>
<evidence type="ECO:0000256" key="3">
    <source>
        <dbReference type="PIRNR" id="PIRNR000124"/>
    </source>
</evidence>
<dbReference type="GO" id="GO:0000271">
    <property type="term" value="P:polysaccharide biosynthetic process"/>
    <property type="evidence" value="ECO:0007669"/>
    <property type="project" value="InterPro"/>
</dbReference>
<dbReference type="GO" id="GO:0051287">
    <property type="term" value="F:NAD binding"/>
    <property type="evidence" value="ECO:0007669"/>
    <property type="project" value="InterPro"/>
</dbReference>
<evidence type="ECO:0000256" key="1">
    <source>
        <dbReference type="ARBA" id="ARBA00023002"/>
    </source>
</evidence>
<sequence length="451" mass="50802">MSLVEVQDIFQNDYQKQLISKITNRTAKVAVVGLGYVGLPLAVEKAKVGFEVIGIDQNRRRATMVNEGINYIKDVKDHELKELVEAKKIKATHEFEVLTDVDVIVICVPTPLSKNMDPDISYIENVTHHISEHLKPGQLVTLESTTYPGTTQEVILPRLERTGLKVGKDFFLSFSPERVDPGNKRFTTKNTSKVVGGVTPACLEIAKVFYEQTILEVVPVSSPAVAEMTKVFENTYRAVNIALVNELTLLCDRMGINVWEVLDAAATKPFGIQIFYPGPGVGGHCIPIDPHYLTWKAREYDFHTRFIELAAEINMHMPYYVIQKVTRAINDLEKSLRGSNILVMGVAYKKDIDDERESPALKVIELLLKDGARVSYYDSYIPEFRLHNKEATVLKSVELTEEVVKEADCVLIITDHSNVDYNWLAEKANLIVDTRNATKYVTFSNAKIVRI</sequence>
<proteinExistence type="inferred from homology"/>
<dbReference type="InterPro" id="IPR001732">
    <property type="entry name" value="UDP-Glc/GDP-Man_DH_N"/>
</dbReference>
<dbReference type="OrthoDB" id="9803238at2"/>
<keyword evidence="6" id="KW-1185">Reference proteome</keyword>
<keyword evidence="1" id="KW-0560">Oxidoreductase</keyword>
<dbReference type="InterPro" id="IPR036220">
    <property type="entry name" value="UDP-Glc/GDP-Man_DH_C_sf"/>
</dbReference>
<name>A0A1S6J008_9FIRM</name>
<protein>
    <submittedName>
        <fullName evidence="5">UDP-N-acetyl-D-glucosamine dehydrogenase</fullName>
    </submittedName>
</protein>
<dbReference type="GO" id="GO:0016616">
    <property type="term" value="F:oxidoreductase activity, acting on the CH-OH group of donors, NAD or NADP as acceptor"/>
    <property type="evidence" value="ECO:0007669"/>
    <property type="project" value="InterPro"/>
</dbReference>
<dbReference type="STRING" id="1833852.B0537_15595"/>
<dbReference type="InterPro" id="IPR014026">
    <property type="entry name" value="UDP-Glc/GDP-Man_DH_dimer"/>
</dbReference>
<organism evidence="5 6">
    <name type="scientific">Desulforamulus ferrireducens</name>
    <dbReference type="NCBI Taxonomy" id="1833852"/>
    <lineage>
        <taxon>Bacteria</taxon>
        <taxon>Bacillati</taxon>
        <taxon>Bacillota</taxon>
        <taxon>Clostridia</taxon>
        <taxon>Eubacteriales</taxon>
        <taxon>Peptococcaceae</taxon>
        <taxon>Desulforamulus</taxon>
    </lineage>
</organism>
<dbReference type="InterPro" id="IPR017476">
    <property type="entry name" value="UDP-Glc/GDP-Man"/>
</dbReference>
<gene>
    <name evidence="5" type="ORF">B0537_15595</name>
</gene>
<evidence type="ECO:0000313" key="5">
    <source>
        <dbReference type="EMBL" id="AQS60363.1"/>
    </source>
</evidence>
<keyword evidence="2" id="KW-0520">NAD</keyword>
<dbReference type="PANTHER" id="PTHR43491">
    <property type="entry name" value="UDP-N-ACETYL-D-MANNOSAMINE DEHYDROGENASE"/>
    <property type="match status" value="1"/>
</dbReference>